<keyword evidence="5 8" id="KW-0812">Transmembrane</keyword>
<reference evidence="10" key="1">
    <citation type="submission" date="2018-06" db="EMBL/GenBank/DDBJ databases">
        <authorList>
            <person name="Zhirakovskaya E."/>
        </authorList>
    </citation>
    <scope>NUCLEOTIDE SEQUENCE</scope>
</reference>
<dbReference type="SUPFAM" id="SSF161098">
    <property type="entry name" value="MetI-like"/>
    <property type="match status" value="1"/>
</dbReference>
<evidence type="ECO:0000256" key="8">
    <source>
        <dbReference type="SAM" id="Phobius"/>
    </source>
</evidence>
<dbReference type="InterPro" id="IPR035906">
    <property type="entry name" value="MetI-like_sf"/>
</dbReference>
<feature type="transmembrane region" description="Helical" evidence="8">
    <location>
        <begin position="139"/>
        <end position="157"/>
    </location>
</feature>
<evidence type="ECO:0000259" key="9">
    <source>
        <dbReference type="PROSITE" id="PS50928"/>
    </source>
</evidence>
<dbReference type="InterPro" id="IPR000515">
    <property type="entry name" value="MetI-like"/>
</dbReference>
<protein>
    <submittedName>
        <fullName evidence="10">Phosphate transport system permease protein PstA (TC 3.A.1.7.1)</fullName>
    </submittedName>
</protein>
<evidence type="ECO:0000256" key="4">
    <source>
        <dbReference type="ARBA" id="ARBA00022475"/>
    </source>
</evidence>
<keyword evidence="3" id="KW-0813">Transport</keyword>
<evidence type="ECO:0000313" key="10">
    <source>
        <dbReference type="EMBL" id="VAX20549.1"/>
    </source>
</evidence>
<organism evidence="10">
    <name type="scientific">hydrothermal vent metagenome</name>
    <dbReference type="NCBI Taxonomy" id="652676"/>
    <lineage>
        <taxon>unclassified sequences</taxon>
        <taxon>metagenomes</taxon>
        <taxon>ecological metagenomes</taxon>
    </lineage>
</organism>
<dbReference type="AlphaFoldDB" id="A0A3B1BRI9"/>
<keyword evidence="7 8" id="KW-0472">Membrane</keyword>
<dbReference type="CDD" id="cd06261">
    <property type="entry name" value="TM_PBP2"/>
    <property type="match status" value="1"/>
</dbReference>
<dbReference type="GO" id="GO:0005315">
    <property type="term" value="F:phosphate transmembrane transporter activity"/>
    <property type="evidence" value="ECO:0007669"/>
    <property type="project" value="InterPro"/>
</dbReference>
<sequence length="286" mass="31232">MSLNSLKRRHTHAAIFKLLCIFVTWSGLLILGVLLFHVLREGLAWVDVQFLTSFPSRFPAKAGVKSALYGTVWLISLTALISIPIGVAAAIYLEEFSPKGWINKFIEINIANLAGVPSIVYGIIGLAIFVRWFNLDRSLIAGSLTMSLLILPIIIMASRESIRAVPDSIRQAAFALGATRWQTVRSHVLPSALPGILTGVILAMSRAIGETAPLIMIGALTFVAFTPEGPMDSFTALPIQIYNWASRPQEEFHQLAAGAIIVLLAVLFMMNAISVVIRQRAERGNK</sequence>
<feature type="domain" description="ABC transmembrane type-1" evidence="9">
    <location>
        <begin position="68"/>
        <end position="273"/>
    </location>
</feature>
<dbReference type="NCBIfam" id="TIGR00974">
    <property type="entry name" value="3a0107s02c"/>
    <property type="match status" value="1"/>
</dbReference>
<dbReference type="PROSITE" id="PS50928">
    <property type="entry name" value="ABC_TM1"/>
    <property type="match status" value="1"/>
</dbReference>
<evidence type="ECO:0000256" key="1">
    <source>
        <dbReference type="ARBA" id="ARBA00004651"/>
    </source>
</evidence>
<evidence type="ECO:0000256" key="7">
    <source>
        <dbReference type="ARBA" id="ARBA00023136"/>
    </source>
</evidence>
<comment type="subcellular location">
    <subcellularLocation>
        <location evidence="1">Cell membrane</location>
        <topology evidence="1">Multi-pass membrane protein</topology>
    </subcellularLocation>
</comment>
<dbReference type="GO" id="GO:0005886">
    <property type="term" value="C:plasma membrane"/>
    <property type="evidence" value="ECO:0007669"/>
    <property type="project" value="UniProtKB-SubCell"/>
</dbReference>
<evidence type="ECO:0000256" key="6">
    <source>
        <dbReference type="ARBA" id="ARBA00022989"/>
    </source>
</evidence>
<dbReference type="Gene3D" id="1.10.3720.10">
    <property type="entry name" value="MetI-like"/>
    <property type="match status" value="1"/>
</dbReference>
<gene>
    <name evidence="10" type="ORF">MNBD_NITROSPINAE01-1867</name>
</gene>
<proteinExistence type="inferred from homology"/>
<name>A0A3B1BRI9_9ZZZZ</name>
<comment type="similarity">
    <text evidence="2">Belongs to the binding-protein-dependent transport system permease family. CysTW subfamily.</text>
</comment>
<feature type="transmembrane region" description="Helical" evidence="8">
    <location>
        <begin position="207"/>
        <end position="225"/>
    </location>
</feature>
<dbReference type="InterPro" id="IPR005672">
    <property type="entry name" value="Phosphate_PstA"/>
</dbReference>
<evidence type="ECO:0000256" key="3">
    <source>
        <dbReference type="ARBA" id="ARBA00022448"/>
    </source>
</evidence>
<keyword evidence="6 8" id="KW-1133">Transmembrane helix</keyword>
<accession>A0A3B1BRI9</accession>
<feature type="transmembrane region" description="Helical" evidence="8">
    <location>
        <begin position="67"/>
        <end position="93"/>
    </location>
</feature>
<dbReference type="GO" id="GO:0035435">
    <property type="term" value="P:phosphate ion transmembrane transport"/>
    <property type="evidence" value="ECO:0007669"/>
    <property type="project" value="InterPro"/>
</dbReference>
<dbReference type="EMBL" id="UOGC01000106">
    <property type="protein sequence ID" value="VAX20549.1"/>
    <property type="molecule type" value="Genomic_DNA"/>
</dbReference>
<evidence type="ECO:0000256" key="5">
    <source>
        <dbReference type="ARBA" id="ARBA00022692"/>
    </source>
</evidence>
<dbReference type="PANTHER" id="PTHR43470:SF5">
    <property type="entry name" value="PHOSPHATE TRANSPORT SYSTEM PERMEASE PROTEIN PSTA"/>
    <property type="match status" value="1"/>
</dbReference>
<feature type="transmembrane region" description="Helical" evidence="8">
    <location>
        <begin position="12"/>
        <end position="39"/>
    </location>
</feature>
<feature type="transmembrane region" description="Helical" evidence="8">
    <location>
        <begin position="255"/>
        <end position="277"/>
    </location>
</feature>
<feature type="transmembrane region" description="Helical" evidence="8">
    <location>
        <begin position="113"/>
        <end position="133"/>
    </location>
</feature>
<dbReference type="PANTHER" id="PTHR43470">
    <property type="entry name" value="PHOSPHATE TRANSPORT SYSTEM PERMEASE PROTEIN PSTA-RELATED"/>
    <property type="match status" value="1"/>
</dbReference>
<evidence type="ECO:0000256" key="2">
    <source>
        <dbReference type="ARBA" id="ARBA00007069"/>
    </source>
</evidence>
<dbReference type="Pfam" id="PF00528">
    <property type="entry name" value="BPD_transp_1"/>
    <property type="match status" value="1"/>
</dbReference>
<keyword evidence="4" id="KW-1003">Cell membrane</keyword>